<keyword evidence="2" id="KW-1185">Reference proteome</keyword>
<dbReference type="EMBL" id="KN881798">
    <property type="protein sequence ID" value="KIY48909.1"/>
    <property type="molecule type" value="Genomic_DNA"/>
</dbReference>
<dbReference type="OrthoDB" id="3211671at2759"/>
<sequence>SFELEMPSVLRRRGIHNVFHSSLLRIYIPNDDQQFPNRAIERMLDFVPDGDEIAIESVIGHAGKGDETLVRVRWKSGDESWMPAREILESNIFQQYLEAIGIEETKDLP</sequence>
<gene>
    <name evidence="1" type="ORF">FISHEDRAFT_12867</name>
</gene>
<protein>
    <recommendedName>
        <fullName evidence="3">Chromo domain-containing protein</fullName>
    </recommendedName>
</protein>
<accession>A0A0D7AES3</accession>
<feature type="non-terminal residue" evidence="1">
    <location>
        <position position="109"/>
    </location>
</feature>
<dbReference type="InterPro" id="IPR016197">
    <property type="entry name" value="Chromo-like_dom_sf"/>
</dbReference>
<reference evidence="1 2" key="1">
    <citation type="journal article" date="2015" name="Fungal Genet. Biol.">
        <title>Evolution of novel wood decay mechanisms in Agaricales revealed by the genome sequences of Fistulina hepatica and Cylindrobasidium torrendii.</title>
        <authorList>
            <person name="Floudas D."/>
            <person name="Held B.W."/>
            <person name="Riley R."/>
            <person name="Nagy L.G."/>
            <person name="Koehler G."/>
            <person name="Ransdell A.S."/>
            <person name="Younus H."/>
            <person name="Chow J."/>
            <person name="Chiniquy J."/>
            <person name="Lipzen A."/>
            <person name="Tritt A."/>
            <person name="Sun H."/>
            <person name="Haridas S."/>
            <person name="LaButti K."/>
            <person name="Ohm R.A."/>
            <person name="Kues U."/>
            <person name="Blanchette R.A."/>
            <person name="Grigoriev I.V."/>
            <person name="Minto R.E."/>
            <person name="Hibbett D.S."/>
        </authorList>
    </citation>
    <scope>NUCLEOTIDE SEQUENCE [LARGE SCALE GENOMIC DNA]</scope>
    <source>
        <strain evidence="1 2">ATCC 64428</strain>
    </source>
</reference>
<organism evidence="1 2">
    <name type="scientific">Fistulina hepatica ATCC 64428</name>
    <dbReference type="NCBI Taxonomy" id="1128425"/>
    <lineage>
        <taxon>Eukaryota</taxon>
        <taxon>Fungi</taxon>
        <taxon>Dikarya</taxon>
        <taxon>Basidiomycota</taxon>
        <taxon>Agaricomycotina</taxon>
        <taxon>Agaricomycetes</taxon>
        <taxon>Agaricomycetidae</taxon>
        <taxon>Agaricales</taxon>
        <taxon>Fistulinaceae</taxon>
        <taxon>Fistulina</taxon>
    </lineage>
</organism>
<dbReference type="SUPFAM" id="SSF54160">
    <property type="entry name" value="Chromo domain-like"/>
    <property type="match status" value="1"/>
</dbReference>
<proteinExistence type="predicted"/>
<feature type="non-terminal residue" evidence="1">
    <location>
        <position position="1"/>
    </location>
</feature>
<name>A0A0D7AES3_9AGAR</name>
<evidence type="ECO:0000313" key="1">
    <source>
        <dbReference type="EMBL" id="KIY48909.1"/>
    </source>
</evidence>
<dbReference type="Proteomes" id="UP000054144">
    <property type="component" value="Unassembled WGS sequence"/>
</dbReference>
<dbReference type="AlphaFoldDB" id="A0A0D7AES3"/>
<evidence type="ECO:0000313" key="2">
    <source>
        <dbReference type="Proteomes" id="UP000054144"/>
    </source>
</evidence>
<evidence type="ECO:0008006" key="3">
    <source>
        <dbReference type="Google" id="ProtNLM"/>
    </source>
</evidence>